<dbReference type="EMBL" id="BLLF01000155">
    <property type="protein sequence ID" value="GFH08346.1"/>
    <property type="molecule type" value="Genomic_DNA"/>
</dbReference>
<feature type="compositionally biased region" description="Polar residues" evidence="1">
    <location>
        <begin position="59"/>
        <end position="68"/>
    </location>
</feature>
<feature type="non-terminal residue" evidence="2">
    <location>
        <position position="133"/>
    </location>
</feature>
<keyword evidence="3" id="KW-1185">Reference proteome</keyword>
<feature type="region of interest" description="Disordered" evidence="1">
    <location>
        <begin position="57"/>
        <end position="90"/>
    </location>
</feature>
<organism evidence="2 3">
    <name type="scientific">Haematococcus lacustris</name>
    <name type="common">Green alga</name>
    <name type="synonym">Haematococcus pluvialis</name>
    <dbReference type="NCBI Taxonomy" id="44745"/>
    <lineage>
        <taxon>Eukaryota</taxon>
        <taxon>Viridiplantae</taxon>
        <taxon>Chlorophyta</taxon>
        <taxon>core chlorophytes</taxon>
        <taxon>Chlorophyceae</taxon>
        <taxon>CS clade</taxon>
        <taxon>Chlamydomonadales</taxon>
        <taxon>Haematococcaceae</taxon>
        <taxon>Haematococcus</taxon>
    </lineage>
</organism>
<evidence type="ECO:0000313" key="3">
    <source>
        <dbReference type="Proteomes" id="UP000485058"/>
    </source>
</evidence>
<protein>
    <submittedName>
        <fullName evidence="2">Epimerase domain-containing protein</fullName>
    </submittedName>
</protein>
<evidence type="ECO:0000256" key="1">
    <source>
        <dbReference type="SAM" id="MobiDB-lite"/>
    </source>
</evidence>
<reference evidence="2 3" key="1">
    <citation type="submission" date="2020-02" db="EMBL/GenBank/DDBJ databases">
        <title>Draft genome sequence of Haematococcus lacustris strain NIES-144.</title>
        <authorList>
            <person name="Morimoto D."/>
            <person name="Nakagawa S."/>
            <person name="Yoshida T."/>
            <person name="Sawayama S."/>
        </authorList>
    </citation>
    <scope>NUCLEOTIDE SEQUENCE [LARGE SCALE GENOMIC DNA]</scope>
    <source>
        <strain evidence="2 3">NIES-144</strain>
    </source>
</reference>
<evidence type="ECO:0000313" key="2">
    <source>
        <dbReference type="EMBL" id="GFH08346.1"/>
    </source>
</evidence>
<name>A0A699YN70_HAELA</name>
<feature type="non-terminal residue" evidence="2">
    <location>
        <position position="1"/>
    </location>
</feature>
<proteinExistence type="predicted"/>
<dbReference type="Gene3D" id="3.40.50.720">
    <property type="entry name" value="NAD(P)-binding Rossmann-like Domain"/>
    <property type="match status" value="1"/>
</dbReference>
<accession>A0A699YN70</accession>
<gene>
    <name evidence="2" type="ORF">HaLaN_03291</name>
</gene>
<dbReference type="Proteomes" id="UP000485058">
    <property type="component" value="Unassembled WGS sequence"/>
</dbReference>
<dbReference type="AlphaFoldDB" id="A0A699YN70"/>
<sequence length="133" mass="14392">MVRPRPAAELAQPASLFADLPQVHQQAAVYNIVDDEPAPRTEVMAFARSLVLSDGARCNPTSSDASSKTKQKGPGAAEGAGDVLEEKRVHNHKVKEELGVSLRYPTYREGVAALAAGDIEPLMESDLRWLRLS</sequence>
<comment type="caution">
    <text evidence="2">The sequence shown here is derived from an EMBL/GenBank/DDBJ whole genome shotgun (WGS) entry which is preliminary data.</text>
</comment>